<sequence>MFKAGARMTIAEKGDTPVLHGCKLCLRVRRCWPQVRSKEKGCSISQTLVYYIILYGCNL</sequence>
<name>A0A2P2MS36_RHIMU</name>
<reference evidence="1" key="1">
    <citation type="submission" date="2018-02" db="EMBL/GenBank/DDBJ databases">
        <title>Rhizophora mucronata_Transcriptome.</title>
        <authorList>
            <person name="Meera S.P."/>
            <person name="Sreeshan A."/>
            <person name="Augustine A."/>
        </authorList>
    </citation>
    <scope>NUCLEOTIDE SEQUENCE</scope>
    <source>
        <tissue evidence="1">Leaf</tissue>
    </source>
</reference>
<dbReference type="AlphaFoldDB" id="A0A2P2MS36"/>
<dbReference type="EMBL" id="GGEC01052570">
    <property type="protein sequence ID" value="MBX33054.1"/>
    <property type="molecule type" value="Transcribed_RNA"/>
</dbReference>
<accession>A0A2P2MS36</accession>
<proteinExistence type="predicted"/>
<protein>
    <submittedName>
        <fullName evidence="1">Uncharacterized protein</fullName>
    </submittedName>
</protein>
<evidence type="ECO:0000313" key="1">
    <source>
        <dbReference type="EMBL" id="MBX33054.1"/>
    </source>
</evidence>
<organism evidence="1">
    <name type="scientific">Rhizophora mucronata</name>
    <name type="common">Asiatic mangrove</name>
    <dbReference type="NCBI Taxonomy" id="61149"/>
    <lineage>
        <taxon>Eukaryota</taxon>
        <taxon>Viridiplantae</taxon>
        <taxon>Streptophyta</taxon>
        <taxon>Embryophyta</taxon>
        <taxon>Tracheophyta</taxon>
        <taxon>Spermatophyta</taxon>
        <taxon>Magnoliopsida</taxon>
        <taxon>eudicotyledons</taxon>
        <taxon>Gunneridae</taxon>
        <taxon>Pentapetalae</taxon>
        <taxon>rosids</taxon>
        <taxon>fabids</taxon>
        <taxon>Malpighiales</taxon>
        <taxon>Rhizophoraceae</taxon>
        <taxon>Rhizophora</taxon>
    </lineage>
</organism>